<reference evidence="3 4" key="1">
    <citation type="submission" date="2016-10" db="EMBL/GenBank/DDBJ databases">
        <authorList>
            <person name="Cai Z."/>
        </authorList>
    </citation>
    <scope>NUCLEOTIDE SEQUENCE [LARGE SCALE GENOMIC DNA]</scope>
    <source>
        <strain evidence="3 4">CGMCC 1.10826</strain>
    </source>
</reference>
<protein>
    <submittedName>
        <fullName evidence="3">Xylose isomerase-like TIM barrel</fullName>
    </submittedName>
</protein>
<dbReference type="NCBIfam" id="NF035939">
    <property type="entry name" value="TIM_EboE"/>
    <property type="match status" value="1"/>
</dbReference>
<dbReference type="AlphaFoldDB" id="A0A2Y9C0Y2"/>
<proteinExistence type="predicted"/>
<dbReference type="RefSeq" id="WP_110853854.1">
    <property type="nucleotide sequence ID" value="NZ_QKLZ01000021.1"/>
</dbReference>
<dbReference type="InterPro" id="IPR013022">
    <property type="entry name" value="Xyl_isomerase-like_TIM-brl"/>
</dbReference>
<dbReference type="OrthoDB" id="9785907at2"/>
<keyword evidence="3" id="KW-0413">Isomerase</keyword>
<accession>A0A2Y9C0Y2</accession>
<name>A0A2Y9C0Y2_9MICO</name>
<keyword evidence="1" id="KW-0119">Carbohydrate metabolism</keyword>
<dbReference type="EMBL" id="UETB01000021">
    <property type="protein sequence ID" value="SSA47072.1"/>
    <property type="molecule type" value="Genomic_DNA"/>
</dbReference>
<evidence type="ECO:0000259" key="2">
    <source>
        <dbReference type="Pfam" id="PF01261"/>
    </source>
</evidence>
<dbReference type="SUPFAM" id="SSF51658">
    <property type="entry name" value="Xylose isomerase-like"/>
    <property type="match status" value="1"/>
</dbReference>
<dbReference type="Gene3D" id="3.20.20.150">
    <property type="entry name" value="Divalent-metal-dependent TIM barrel enzymes"/>
    <property type="match status" value="1"/>
</dbReference>
<evidence type="ECO:0000313" key="3">
    <source>
        <dbReference type="EMBL" id="SSA47072.1"/>
    </source>
</evidence>
<sequence length="388" mass="41520">MRLRHPDGTVVHLAYCSNVHPAEDLAGIHEQLRRFAGPVRERLGVERLGLGLWLPAAAAGRLATEPGELDDLRRVLDEQGLEVVTLNAFPYGGFHDPVVKHRVYRPDWTERARLDYTLAAARVLAGLLPADAARGSISTLPLAWWTPWSEEAAQAARANLDALATGLARLREQTGRTIRVGFEPEPGCVVETTTDAVRELAGIDTEHLGVCVDTAHLATAFEDADEAMGRLTGAGLPVVKAQLSAALHVADPAAAVEQGLLDDFVEDRFLHQVREPVAAGVAGRDDLPDALGGSPLPAQAPWRVHFHLPLHSAPRSPLAATTSELSASARALVGGERPLTDHLEVETYTWSVLPADQRPTDDAGLVAGIAAELDHARAELHALGLEDA</sequence>
<dbReference type="GO" id="GO:0016853">
    <property type="term" value="F:isomerase activity"/>
    <property type="evidence" value="ECO:0007669"/>
    <property type="project" value="UniProtKB-KW"/>
</dbReference>
<evidence type="ECO:0000256" key="1">
    <source>
        <dbReference type="ARBA" id="ARBA00023277"/>
    </source>
</evidence>
<keyword evidence="4" id="KW-1185">Reference proteome</keyword>
<dbReference type="InterPro" id="IPR036237">
    <property type="entry name" value="Xyl_isomerase-like_sf"/>
</dbReference>
<evidence type="ECO:0000313" key="4">
    <source>
        <dbReference type="Proteomes" id="UP000250222"/>
    </source>
</evidence>
<feature type="domain" description="Xylose isomerase-like TIM barrel" evidence="2">
    <location>
        <begin position="60"/>
        <end position="251"/>
    </location>
</feature>
<gene>
    <name evidence="3" type="ORF">SAMN05216184_12110</name>
</gene>
<dbReference type="Pfam" id="PF01261">
    <property type="entry name" value="AP_endonuc_2"/>
    <property type="match status" value="1"/>
</dbReference>
<organism evidence="3 4">
    <name type="scientific">Georgenia satyanarayanai</name>
    <dbReference type="NCBI Taxonomy" id="860221"/>
    <lineage>
        <taxon>Bacteria</taxon>
        <taxon>Bacillati</taxon>
        <taxon>Actinomycetota</taxon>
        <taxon>Actinomycetes</taxon>
        <taxon>Micrococcales</taxon>
        <taxon>Bogoriellaceae</taxon>
        <taxon>Georgenia</taxon>
    </lineage>
</organism>
<dbReference type="Proteomes" id="UP000250222">
    <property type="component" value="Unassembled WGS sequence"/>
</dbReference>